<organism evidence="2 3">
    <name type="scientific">Pleurodeles waltl</name>
    <name type="common">Iberian ribbed newt</name>
    <dbReference type="NCBI Taxonomy" id="8319"/>
    <lineage>
        <taxon>Eukaryota</taxon>
        <taxon>Metazoa</taxon>
        <taxon>Chordata</taxon>
        <taxon>Craniata</taxon>
        <taxon>Vertebrata</taxon>
        <taxon>Euteleostomi</taxon>
        <taxon>Amphibia</taxon>
        <taxon>Batrachia</taxon>
        <taxon>Caudata</taxon>
        <taxon>Salamandroidea</taxon>
        <taxon>Salamandridae</taxon>
        <taxon>Pleurodelinae</taxon>
        <taxon>Pleurodeles</taxon>
    </lineage>
</organism>
<protein>
    <submittedName>
        <fullName evidence="2">Uncharacterized protein</fullName>
    </submittedName>
</protein>
<gene>
    <name evidence="2" type="ORF">NDU88_004321</name>
</gene>
<accession>A0AAV7LJK7</accession>
<reference evidence="2" key="1">
    <citation type="journal article" date="2022" name="bioRxiv">
        <title>Sequencing and chromosome-scale assembly of the giantPleurodeles waltlgenome.</title>
        <authorList>
            <person name="Brown T."/>
            <person name="Elewa A."/>
            <person name="Iarovenko S."/>
            <person name="Subramanian E."/>
            <person name="Araus A.J."/>
            <person name="Petzold A."/>
            <person name="Susuki M."/>
            <person name="Suzuki K.-i.T."/>
            <person name="Hayashi T."/>
            <person name="Toyoda A."/>
            <person name="Oliveira C."/>
            <person name="Osipova E."/>
            <person name="Leigh N.D."/>
            <person name="Simon A."/>
            <person name="Yun M.H."/>
        </authorList>
    </citation>
    <scope>NUCLEOTIDE SEQUENCE</scope>
    <source>
        <strain evidence="2">20211129_DDA</strain>
        <tissue evidence="2">Liver</tissue>
    </source>
</reference>
<name>A0AAV7LJK7_PLEWA</name>
<sequence length="141" mass="15342">MHRLIAWLIRRDIERGPIVEICSQLGGLVYAPREILAEFVRHYSALYASEDSPGDNLCAAFVSEVELACLGEEQAEAIEAPLDLEEIKASIREFASGRVTSRLLQSLCVAVGTQAASRIRRRQTEGSLTSHSGRGDAGLSS</sequence>
<evidence type="ECO:0000256" key="1">
    <source>
        <dbReference type="SAM" id="MobiDB-lite"/>
    </source>
</evidence>
<dbReference type="AlphaFoldDB" id="A0AAV7LJK7"/>
<evidence type="ECO:0000313" key="2">
    <source>
        <dbReference type="EMBL" id="KAJ1091194.1"/>
    </source>
</evidence>
<comment type="caution">
    <text evidence="2">The sequence shown here is derived from an EMBL/GenBank/DDBJ whole genome shotgun (WGS) entry which is preliminary data.</text>
</comment>
<keyword evidence="3" id="KW-1185">Reference proteome</keyword>
<evidence type="ECO:0000313" key="3">
    <source>
        <dbReference type="Proteomes" id="UP001066276"/>
    </source>
</evidence>
<dbReference type="EMBL" id="JANPWB010000015">
    <property type="protein sequence ID" value="KAJ1091194.1"/>
    <property type="molecule type" value="Genomic_DNA"/>
</dbReference>
<proteinExistence type="predicted"/>
<feature type="region of interest" description="Disordered" evidence="1">
    <location>
        <begin position="120"/>
        <end position="141"/>
    </location>
</feature>
<dbReference type="Proteomes" id="UP001066276">
    <property type="component" value="Chromosome 11"/>
</dbReference>